<comment type="caution">
    <text evidence="1">The sequence shown here is derived from an EMBL/GenBank/DDBJ whole genome shotgun (WGS) entry which is preliminary data.</text>
</comment>
<sequence length="306" mass="33845">MSSVQLSHVVQVLDIAKTQPFGAPSVYTAEAFGVVAGSIGIAAAFTACIDCFEYIQFGRYFGRDYQTSFLQLSFARNRLTRWGEAVNVYTDPKLGRPHAKSNELELVRKSLQQLLVLFSETQKILRKHKLNTKSRDILPTFSREDMDPTAQILASKLEDLTIRRQKGSNMFKLTSWALYHKSELEGLVPSITALLDGIERAFPLSNSLELARVEIKEIGSKNALELIHKTAQGIDDITCNAARESMSGHRYLNVSVKGKAHTGDAFAADWTGKAEGASHVCDGIEVDKDGKALIGNKYGGKDFWVD</sequence>
<dbReference type="EMBL" id="JAWDJW010000003">
    <property type="protein sequence ID" value="KAK3082220.1"/>
    <property type="molecule type" value="Genomic_DNA"/>
</dbReference>
<evidence type="ECO:0000313" key="1">
    <source>
        <dbReference type="EMBL" id="KAK3082220.1"/>
    </source>
</evidence>
<keyword evidence="2" id="KW-1185">Reference proteome</keyword>
<protein>
    <submittedName>
        <fullName evidence="1">Uncharacterized protein</fullName>
    </submittedName>
</protein>
<reference evidence="1" key="1">
    <citation type="submission" date="2024-09" db="EMBL/GenBank/DDBJ databases">
        <title>Black Yeasts Isolated from many extreme environments.</title>
        <authorList>
            <person name="Coleine C."/>
            <person name="Stajich J.E."/>
            <person name="Selbmann L."/>
        </authorList>
    </citation>
    <scope>NUCLEOTIDE SEQUENCE</scope>
    <source>
        <strain evidence="1">CCFEE 5737</strain>
    </source>
</reference>
<organism evidence="1 2">
    <name type="scientific">Coniosporium uncinatum</name>
    <dbReference type="NCBI Taxonomy" id="93489"/>
    <lineage>
        <taxon>Eukaryota</taxon>
        <taxon>Fungi</taxon>
        <taxon>Dikarya</taxon>
        <taxon>Ascomycota</taxon>
        <taxon>Pezizomycotina</taxon>
        <taxon>Dothideomycetes</taxon>
        <taxon>Dothideomycetes incertae sedis</taxon>
        <taxon>Coniosporium</taxon>
    </lineage>
</organism>
<name>A0ACC3DZJ1_9PEZI</name>
<gene>
    <name evidence="1" type="ORF">LTS18_010637</name>
</gene>
<dbReference type="Proteomes" id="UP001186974">
    <property type="component" value="Unassembled WGS sequence"/>
</dbReference>
<evidence type="ECO:0000313" key="2">
    <source>
        <dbReference type="Proteomes" id="UP001186974"/>
    </source>
</evidence>
<proteinExistence type="predicted"/>
<accession>A0ACC3DZJ1</accession>